<dbReference type="Gene3D" id="2.40.50.90">
    <property type="match status" value="1"/>
</dbReference>
<evidence type="ECO:0000313" key="4">
    <source>
        <dbReference type="Proteomes" id="UP000077748"/>
    </source>
</evidence>
<feature type="signal peptide" evidence="1">
    <location>
        <begin position="1"/>
        <end position="18"/>
    </location>
</feature>
<dbReference type="AlphaFoldDB" id="A0A1A9KCI9"/>
<dbReference type="InterPro" id="IPR016071">
    <property type="entry name" value="Staphylococal_nuclease_OB-fold"/>
</dbReference>
<accession>A0A1A9KCI9</accession>
<evidence type="ECO:0000313" key="3">
    <source>
        <dbReference type="EMBL" id="ANI15252.1"/>
    </source>
</evidence>
<dbReference type="SUPFAM" id="SSF50199">
    <property type="entry name" value="Staphylococcal nuclease"/>
    <property type="match status" value="1"/>
</dbReference>
<dbReference type="Pfam" id="PF00565">
    <property type="entry name" value="SNase"/>
    <property type="match status" value="1"/>
</dbReference>
<name>A0A1A9KCI9_9PSED</name>
<reference evidence="3 4" key="1">
    <citation type="submission" date="2016-05" db="EMBL/GenBank/DDBJ databases">
        <title>Genome Sequence of Pseudomonas citronellolis Strain SJTE-3, an Estrogens and Persistent Organic Pollutants degradation strain.</title>
        <authorList>
            <person name="Liang R."/>
        </authorList>
    </citation>
    <scope>NUCLEOTIDE SEQUENCE [LARGE SCALE GENOMIC DNA]</scope>
    <source>
        <strain evidence="3 4">SJTE-3</strain>
    </source>
</reference>
<dbReference type="InterPro" id="IPR035437">
    <property type="entry name" value="SNase_OB-fold_sf"/>
</dbReference>
<evidence type="ECO:0000256" key="1">
    <source>
        <dbReference type="SAM" id="SignalP"/>
    </source>
</evidence>
<keyword evidence="1" id="KW-0732">Signal</keyword>
<feature type="domain" description="TNase-like" evidence="2">
    <location>
        <begin position="20"/>
        <end position="153"/>
    </location>
</feature>
<feature type="chain" id="PRO_5008391624" description="TNase-like domain-containing protein" evidence="1">
    <location>
        <begin position="19"/>
        <end position="157"/>
    </location>
</feature>
<proteinExistence type="predicted"/>
<gene>
    <name evidence="3" type="ORF">A9C11_15225</name>
</gene>
<dbReference type="SMART" id="SM00318">
    <property type="entry name" value="SNc"/>
    <property type="match status" value="1"/>
</dbReference>
<protein>
    <recommendedName>
        <fullName evidence="2">TNase-like domain-containing protein</fullName>
    </recommendedName>
</protein>
<organism evidence="3 4">
    <name type="scientific">Pseudomonas citronellolis</name>
    <dbReference type="NCBI Taxonomy" id="53408"/>
    <lineage>
        <taxon>Bacteria</taxon>
        <taxon>Pseudomonadati</taxon>
        <taxon>Pseudomonadota</taxon>
        <taxon>Gammaproteobacteria</taxon>
        <taxon>Pseudomonadales</taxon>
        <taxon>Pseudomonadaceae</taxon>
        <taxon>Pseudomonas</taxon>
    </lineage>
</organism>
<evidence type="ECO:0000259" key="2">
    <source>
        <dbReference type="PROSITE" id="PS50830"/>
    </source>
</evidence>
<dbReference type="RefSeq" id="WP_064583132.1">
    <property type="nucleotide sequence ID" value="NZ_CP015878.1"/>
</dbReference>
<dbReference type="Proteomes" id="UP000077748">
    <property type="component" value="Chromosome"/>
</dbReference>
<dbReference type="PROSITE" id="PS50830">
    <property type="entry name" value="TNASE_3"/>
    <property type="match status" value="1"/>
</dbReference>
<dbReference type="EMBL" id="CP015878">
    <property type="protein sequence ID" value="ANI15252.1"/>
    <property type="molecule type" value="Genomic_DNA"/>
</dbReference>
<sequence length="157" mass="17030">MRLLYPALLLALSLPALAQSDGPCQVTAVASGDRLTCRLAERSVDVRLRGIEAPRAGEPYAQASLDNLRRLAEGRSATLVLPREEAAGALSAAVWVEPADCPGCGHTLDVGRAQLAVGMARWRVDDPQGEEERAQYNFEEQEAKARKVGLWRPTRTP</sequence>